<dbReference type="InterPro" id="IPR036770">
    <property type="entry name" value="Ankyrin_rpt-contain_sf"/>
</dbReference>
<dbReference type="AlphaFoldDB" id="A0A0G4IZA7"/>
<sequence>MPISNRIGSHRMSVPALLILTAALLAGRIQAADDVMILPGDTSRIPVNRWPTIAALRGQDAFMPAVNSAPGLARLKSFAITEKRQEIVNRLFRHLISGSGQDSDVAYQIGKKPWDNCQPLLHWAASEGEADIVQFLLSAPGITANVVDSRLGRTPLHWATRQGQYITMELLLAARGIDVNARDIKQKTPLHLAVIFGHDDAVVALVHADNINVTAVDKDGKAPLQHAMEHWSADPGSLARQYIIMVLIAVGAGFGPMSDVTPLYWAVDHDYSNIVKMLLKLGGIDVNEGGGARSSPLCKAVMQNRHRLVEMLLEHEDIDANAGDPLLLAVQERHIGIAKMLAQHPKLVMSTGVWQAVQLAEQYGDSQLVPWIIAPRKLARSTTGLFKYP</sequence>
<keyword evidence="1" id="KW-0677">Repeat</keyword>
<feature type="signal peptide" evidence="4">
    <location>
        <begin position="1"/>
        <end position="31"/>
    </location>
</feature>
<reference evidence="5 6" key="1">
    <citation type="submission" date="2015-02" db="EMBL/GenBank/DDBJ databases">
        <authorList>
            <person name="Chooi Y.-H."/>
        </authorList>
    </citation>
    <scope>NUCLEOTIDE SEQUENCE [LARGE SCALE GENOMIC DNA]</scope>
    <source>
        <strain evidence="5">E3</strain>
    </source>
</reference>
<organism evidence="5 6">
    <name type="scientific">Plasmodiophora brassicae</name>
    <name type="common">Clubroot disease agent</name>
    <dbReference type="NCBI Taxonomy" id="37360"/>
    <lineage>
        <taxon>Eukaryota</taxon>
        <taxon>Sar</taxon>
        <taxon>Rhizaria</taxon>
        <taxon>Endomyxa</taxon>
        <taxon>Phytomyxea</taxon>
        <taxon>Plasmodiophorida</taxon>
        <taxon>Plasmodiophoridae</taxon>
        <taxon>Plasmodiophora</taxon>
    </lineage>
</organism>
<dbReference type="Proteomes" id="UP000039324">
    <property type="component" value="Unassembled WGS sequence"/>
</dbReference>
<dbReference type="InterPro" id="IPR002110">
    <property type="entry name" value="Ankyrin_rpt"/>
</dbReference>
<name>A0A0G4IZA7_PLABS</name>
<dbReference type="OrthoDB" id="20872at2759"/>
<dbReference type="PROSITE" id="PS50297">
    <property type="entry name" value="ANK_REP_REGION"/>
    <property type="match status" value="1"/>
</dbReference>
<proteinExistence type="predicted"/>
<dbReference type="SUPFAM" id="SSF48403">
    <property type="entry name" value="Ankyrin repeat"/>
    <property type="match status" value="1"/>
</dbReference>
<dbReference type="Pfam" id="PF00023">
    <property type="entry name" value="Ank"/>
    <property type="match status" value="2"/>
</dbReference>
<dbReference type="PROSITE" id="PS50088">
    <property type="entry name" value="ANK_REPEAT"/>
    <property type="match status" value="2"/>
</dbReference>
<feature type="repeat" description="ANK" evidence="3">
    <location>
        <begin position="151"/>
        <end position="184"/>
    </location>
</feature>
<keyword evidence="4" id="KW-0732">Signal</keyword>
<keyword evidence="6" id="KW-1185">Reference proteome</keyword>
<dbReference type="PANTHER" id="PTHR24198">
    <property type="entry name" value="ANKYRIN REPEAT AND PROTEIN KINASE DOMAIN-CONTAINING PROTEIN"/>
    <property type="match status" value="1"/>
</dbReference>
<dbReference type="Gene3D" id="1.25.40.20">
    <property type="entry name" value="Ankyrin repeat-containing domain"/>
    <property type="match status" value="2"/>
</dbReference>
<evidence type="ECO:0000256" key="2">
    <source>
        <dbReference type="ARBA" id="ARBA00023043"/>
    </source>
</evidence>
<dbReference type="EMBL" id="CDSF01000101">
    <property type="protein sequence ID" value="CEP00668.1"/>
    <property type="molecule type" value="Genomic_DNA"/>
</dbReference>
<evidence type="ECO:0000256" key="4">
    <source>
        <dbReference type="SAM" id="SignalP"/>
    </source>
</evidence>
<feature type="repeat" description="ANK" evidence="3">
    <location>
        <begin position="185"/>
        <end position="218"/>
    </location>
</feature>
<accession>A0A0G4IZA7</accession>
<gene>
    <name evidence="5" type="ORF">PBRA_001722</name>
</gene>
<feature type="chain" id="PRO_5005193443" evidence="4">
    <location>
        <begin position="32"/>
        <end position="389"/>
    </location>
</feature>
<evidence type="ECO:0000313" key="6">
    <source>
        <dbReference type="Proteomes" id="UP000039324"/>
    </source>
</evidence>
<keyword evidence="2 3" id="KW-0040">ANK repeat</keyword>
<evidence type="ECO:0000256" key="1">
    <source>
        <dbReference type="ARBA" id="ARBA00022737"/>
    </source>
</evidence>
<dbReference type="PANTHER" id="PTHR24198:SF165">
    <property type="entry name" value="ANKYRIN REPEAT-CONTAINING PROTEIN-RELATED"/>
    <property type="match status" value="1"/>
</dbReference>
<evidence type="ECO:0000313" key="5">
    <source>
        <dbReference type="EMBL" id="CEP00668.1"/>
    </source>
</evidence>
<dbReference type="Pfam" id="PF12796">
    <property type="entry name" value="Ank_2"/>
    <property type="match status" value="1"/>
</dbReference>
<dbReference type="SMART" id="SM00248">
    <property type="entry name" value="ANK"/>
    <property type="match status" value="6"/>
</dbReference>
<dbReference type="STRING" id="37360.A0A0G4IZA7"/>
<evidence type="ECO:0000256" key="3">
    <source>
        <dbReference type="PROSITE-ProRule" id="PRU00023"/>
    </source>
</evidence>
<protein>
    <submittedName>
        <fullName evidence="5">Uncharacterized protein</fullName>
    </submittedName>
</protein>